<keyword evidence="6" id="KW-0653">Protein transport</keyword>
<protein>
    <recommendedName>
        <fullName evidence="7">Importin-95</fullName>
    </recommendedName>
    <alternativeName>
        <fullName evidence="8">Karyopherin-95</fullName>
    </alternativeName>
</protein>
<gene>
    <name evidence="10" type="ORF">WICPIJ_006477</name>
</gene>
<evidence type="ECO:0000256" key="3">
    <source>
        <dbReference type="ARBA" id="ARBA00022448"/>
    </source>
</evidence>
<evidence type="ECO:0000313" key="11">
    <source>
        <dbReference type="Proteomes" id="UP000774326"/>
    </source>
</evidence>
<comment type="similarity">
    <text evidence="2">Belongs to the importin beta family. Importin beta-1 subfamily.</text>
</comment>
<evidence type="ECO:0000256" key="5">
    <source>
        <dbReference type="ARBA" id="ARBA00022737"/>
    </source>
</evidence>
<dbReference type="GO" id="GO:0005737">
    <property type="term" value="C:cytoplasm"/>
    <property type="evidence" value="ECO:0007669"/>
    <property type="project" value="UniProtKB-SubCell"/>
</dbReference>
<dbReference type="GO" id="GO:0005634">
    <property type="term" value="C:nucleus"/>
    <property type="evidence" value="ECO:0007669"/>
    <property type="project" value="UniProtKB-ARBA"/>
</dbReference>
<dbReference type="GO" id="GO:0006606">
    <property type="term" value="P:protein import into nucleus"/>
    <property type="evidence" value="ECO:0007669"/>
    <property type="project" value="InterPro"/>
</dbReference>
<dbReference type="EMBL" id="JAEUBG010003613">
    <property type="protein sequence ID" value="KAH3682565.1"/>
    <property type="molecule type" value="Genomic_DNA"/>
</dbReference>
<accession>A0A9P8TKZ7</accession>
<comment type="caution">
    <text evidence="10">The sequence shown here is derived from an EMBL/GenBank/DDBJ whole genome shotgun (WGS) entry which is preliminary data.</text>
</comment>
<comment type="subcellular location">
    <subcellularLocation>
        <location evidence="1">Cytoplasm</location>
    </subcellularLocation>
</comment>
<evidence type="ECO:0000256" key="8">
    <source>
        <dbReference type="ARBA" id="ARBA00083566"/>
    </source>
</evidence>
<dbReference type="InterPro" id="IPR040122">
    <property type="entry name" value="Importin_beta"/>
</dbReference>
<dbReference type="Proteomes" id="UP000774326">
    <property type="component" value="Unassembled WGS sequence"/>
</dbReference>
<dbReference type="OrthoDB" id="10263328at2759"/>
<dbReference type="InterPro" id="IPR011989">
    <property type="entry name" value="ARM-like"/>
</dbReference>
<keyword evidence="3" id="KW-0813">Transport</keyword>
<dbReference type="Pfam" id="PF13513">
    <property type="entry name" value="HEAT_EZ"/>
    <property type="match status" value="1"/>
</dbReference>
<name>A0A9P8TKZ7_WICPI</name>
<dbReference type="FunFam" id="1.25.10.10:FF:000027">
    <property type="entry name" value="Importin subunit beta-1"/>
    <property type="match status" value="1"/>
</dbReference>
<dbReference type="Gene3D" id="1.25.10.10">
    <property type="entry name" value="Leucine-rich Repeat Variant"/>
    <property type="match status" value="1"/>
</dbReference>
<evidence type="ECO:0000256" key="6">
    <source>
        <dbReference type="ARBA" id="ARBA00022927"/>
    </source>
</evidence>
<sequence>MDLSQVLETALLSHDQAQRSQAESQLQDLARDNFITYAVVLTKTLADKSKRLEVRILSGISLKNELTSKDSHKKQQQAVRWIELSPEYRQEMKQTALQALLDENDRVARSAAQLVAAIADIEIPRGEWSDLIRIIVDNTKPEQPEHVKRSSLLAIGFICETADPSDPQFSELSNGILIAILQGARSDEPSSVVRLTALNALVDSLEFVKNNFASEGERNYIMQVVCEATQSEDVEIKAAAFGVLSRIMALYYNYMAVYMEKALFGITVGGMTSEDERVACMAVEFWSTVCENEIDIALEKEEYPDSEAVTYNFALVSLDNVLPTLFLLLSKQNEDPEDDTWNVSMAAGACLQLFAQNVGDYVVEPTLSFVEANISSENWRNREAAVMAFGSILDGPQREQVKNLVGHALNPILNLITDQNLQVKDTVSWCIGRIADLTVDAIDVNDHLPNVIAAIIQGLKDHGKVSTNCCWTLINIVEQINADYQHQQTSPMSQFYPALIPILLEASNRLDNEYSARASAYEALSTLVLYSSMDCISFVNQVASECIQRVDRTLQIQSQIANAEHKANLDELQSNILGLLTNVIRRYGKEIVGVADSLMGLLLKLLQANPSSIIEEDAFIAISALASAIESEFEKYMAAFSPFLNNALQQIESPVSNTAVGLVADLSHSLGDSFKQYAQELINVLGQLLQNPNARKELKPAILSAFGDIATSTGELFVSYLPIVFEICLAAQSSVPENNSLEAIDYDLSVKEAVLDCYVGIVGGLSEQRGSIQPFVSQIFELLHFIANEPTFSVSDSVSRSSVGLIGDLSQMFPDGSIKQAYAQDWLSNYIKRVRTNQSFSANTQDTARWARDQQKRQLLL</sequence>
<evidence type="ECO:0000256" key="2">
    <source>
        <dbReference type="ARBA" id="ARBA00010907"/>
    </source>
</evidence>
<dbReference type="InterPro" id="IPR058584">
    <property type="entry name" value="IMB1_TNPO1-like_TPR"/>
</dbReference>
<reference evidence="10" key="2">
    <citation type="submission" date="2021-01" db="EMBL/GenBank/DDBJ databases">
        <authorList>
            <person name="Schikora-Tamarit M.A."/>
        </authorList>
    </citation>
    <scope>NUCLEOTIDE SEQUENCE</scope>
    <source>
        <strain evidence="10">CBS2887</strain>
    </source>
</reference>
<evidence type="ECO:0000313" key="10">
    <source>
        <dbReference type="EMBL" id="KAH3682565.1"/>
    </source>
</evidence>
<dbReference type="InterPro" id="IPR001494">
    <property type="entry name" value="Importin-beta_N"/>
</dbReference>
<evidence type="ECO:0000256" key="7">
    <source>
        <dbReference type="ARBA" id="ARBA00079884"/>
    </source>
</evidence>
<keyword evidence="5" id="KW-0677">Repeat</keyword>
<evidence type="ECO:0000256" key="4">
    <source>
        <dbReference type="ARBA" id="ARBA00022490"/>
    </source>
</evidence>
<dbReference type="Pfam" id="PF25574">
    <property type="entry name" value="TPR_IMB1"/>
    <property type="match status" value="1"/>
</dbReference>
<dbReference type="PROSITE" id="PS50166">
    <property type="entry name" value="IMPORTIN_B_NT"/>
    <property type="match status" value="1"/>
</dbReference>
<dbReference type="InterPro" id="IPR016024">
    <property type="entry name" value="ARM-type_fold"/>
</dbReference>
<organism evidence="10 11">
    <name type="scientific">Wickerhamomyces pijperi</name>
    <name type="common">Yeast</name>
    <name type="synonym">Pichia pijperi</name>
    <dbReference type="NCBI Taxonomy" id="599730"/>
    <lineage>
        <taxon>Eukaryota</taxon>
        <taxon>Fungi</taxon>
        <taxon>Dikarya</taxon>
        <taxon>Ascomycota</taxon>
        <taxon>Saccharomycotina</taxon>
        <taxon>Saccharomycetes</taxon>
        <taxon>Phaffomycetales</taxon>
        <taxon>Wickerhamomycetaceae</taxon>
        <taxon>Wickerhamomyces</taxon>
    </lineage>
</organism>
<dbReference type="Pfam" id="PF03810">
    <property type="entry name" value="IBN_N"/>
    <property type="match status" value="1"/>
</dbReference>
<dbReference type="AlphaFoldDB" id="A0A9P8TKZ7"/>
<proteinExistence type="inferred from homology"/>
<evidence type="ECO:0000256" key="1">
    <source>
        <dbReference type="ARBA" id="ARBA00004496"/>
    </source>
</evidence>
<reference evidence="10" key="1">
    <citation type="journal article" date="2021" name="Open Biol.">
        <title>Shared evolutionary footprints suggest mitochondrial oxidative damage underlies multiple complex I losses in fungi.</title>
        <authorList>
            <person name="Schikora-Tamarit M.A."/>
            <person name="Marcet-Houben M."/>
            <person name="Nosek J."/>
            <person name="Gabaldon T."/>
        </authorList>
    </citation>
    <scope>NUCLEOTIDE SEQUENCE</scope>
    <source>
        <strain evidence="10">CBS2887</strain>
    </source>
</reference>
<dbReference type="SUPFAM" id="SSF48371">
    <property type="entry name" value="ARM repeat"/>
    <property type="match status" value="1"/>
</dbReference>
<keyword evidence="11" id="KW-1185">Reference proteome</keyword>
<keyword evidence="4" id="KW-0963">Cytoplasm</keyword>
<evidence type="ECO:0000259" key="9">
    <source>
        <dbReference type="PROSITE" id="PS50166"/>
    </source>
</evidence>
<dbReference type="GO" id="GO:0031267">
    <property type="term" value="F:small GTPase binding"/>
    <property type="evidence" value="ECO:0007669"/>
    <property type="project" value="InterPro"/>
</dbReference>
<dbReference type="PANTHER" id="PTHR10527">
    <property type="entry name" value="IMPORTIN BETA"/>
    <property type="match status" value="1"/>
</dbReference>
<feature type="domain" description="Importin N-terminal" evidence="9">
    <location>
        <begin position="22"/>
        <end position="102"/>
    </location>
</feature>